<feature type="region of interest" description="Disordered" evidence="1">
    <location>
        <begin position="29"/>
        <end position="73"/>
    </location>
</feature>
<dbReference type="PANTHER" id="PTHR43591:SF24">
    <property type="entry name" value="2-METHOXY-6-POLYPRENYL-1,4-BENZOQUINOL METHYLASE, MITOCHONDRIAL"/>
    <property type="match status" value="1"/>
</dbReference>
<accession>A0AAD6X0V5</accession>
<evidence type="ECO:0000256" key="1">
    <source>
        <dbReference type="SAM" id="MobiDB-lite"/>
    </source>
</evidence>
<feature type="domain" description="Methyltransferase" evidence="2">
    <location>
        <begin position="155"/>
        <end position="242"/>
    </location>
</feature>
<proteinExistence type="predicted"/>
<dbReference type="Gene3D" id="3.40.50.150">
    <property type="entry name" value="Vaccinia Virus protein VP39"/>
    <property type="match status" value="1"/>
</dbReference>
<evidence type="ECO:0000313" key="3">
    <source>
        <dbReference type="EMBL" id="KAJ7032452.1"/>
    </source>
</evidence>
<comment type="caution">
    <text evidence="3">The sequence shown here is derived from an EMBL/GenBank/DDBJ whole genome shotgun (WGS) entry which is preliminary data.</text>
</comment>
<dbReference type="InterPro" id="IPR029063">
    <property type="entry name" value="SAM-dependent_MTases_sf"/>
</dbReference>
<feature type="compositionally biased region" description="Polar residues" evidence="1">
    <location>
        <begin position="37"/>
        <end position="73"/>
    </location>
</feature>
<evidence type="ECO:0000313" key="4">
    <source>
        <dbReference type="Proteomes" id="UP001218188"/>
    </source>
</evidence>
<dbReference type="Proteomes" id="UP001218188">
    <property type="component" value="Unassembled WGS sequence"/>
</dbReference>
<keyword evidence="3" id="KW-0808">Transferase</keyword>
<evidence type="ECO:0000259" key="2">
    <source>
        <dbReference type="Pfam" id="PF13649"/>
    </source>
</evidence>
<dbReference type="AlphaFoldDB" id="A0AAD6X0V5"/>
<dbReference type="PANTHER" id="PTHR43591">
    <property type="entry name" value="METHYLTRANSFERASE"/>
    <property type="match status" value="1"/>
</dbReference>
<keyword evidence="3" id="KW-0489">Methyltransferase</keyword>
<organism evidence="3 4">
    <name type="scientific">Mycena alexandri</name>
    <dbReference type="NCBI Taxonomy" id="1745969"/>
    <lineage>
        <taxon>Eukaryota</taxon>
        <taxon>Fungi</taxon>
        <taxon>Dikarya</taxon>
        <taxon>Basidiomycota</taxon>
        <taxon>Agaricomycotina</taxon>
        <taxon>Agaricomycetes</taxon>
        <taxon>Agaricomycetidae</taxon>
        <taxon>Agaricales</taxon>
        <taxon>Marasmiineae</taxon>
        <taxon>Mycenaceae</taxon>
        <taxon>Mycena</taxon>
    </lineage>
</organism>
<reference evidence="3" key="1">
    <citation type="submission" date="2023-03" db="EMBL/GenBank/DDBJ databases">
        <title>Massive genome expansion in bonnet fungi (Mycena s.s.) driven by repeated elements and novel gene families across ecological guilds.</title>
        <authorList>
            <consortium name="Lawrence Berkeley National Laboratory"/>
            <person name="Harder C.B."/>
            <person name="Miyauchi S."/>
            <person name="Viragh M."/>
            <person name="Kuo A."/>
            <person name="Thoen E."/>
            <person name="Andreopoulos B."/>
            <person name="Lu D."/>
            <person name="Skrede I."/>
            <person name="Drula E."/>
            <person name="Henrissat B."/>
            <person name="Morin E."/>
            <person name="Kohler A."/>
            <person name="Barry K."/>
            <person name="LaButti K."/>
            <person name="Morin E."/>
            <person name="Salamov A."/>
            <person name="Lipzen A."/>
            <person name="Mereny Z."/>
            <person name="Hegedus B."/>
            <person name="Baldrian P."/>
            <person name="Stursova M."/>
            <person name="Weitz H."/>
            <person name="Taylor A."/>
            <person name="Grigoriev I.V."/>
            <person name="Nagy L.G."/>
            <person name="Martin F."/>
            <person name="Kauserud H."/>
        </authorList>
    </citation>
    <scope>NUCLEOTIDE SEQUENCE</scope>
    <source>
        <strain evidence="3">CBHHK200</strain>
    </source>
</reference>
<dbReference type="InterPro" id="IPR041698">
    <property type="entry name" value="Methyltransf_25"/>
</dbReference>
<dbReference type="SUPFAM" id="SSF53335">
    <property type="entry name" value="S-adenosyl-L-methionine-dependent methyltransferases"/>
    <property type="match status" value="1"/>
</dbReference>
<dbReference type="CDD" id="cd02440">
    <property type="entry name" value="AdoMet_MTases"/>
    <property type="match status" value="1"/>
</dbReference>
<dbReference type="Pfam" id="PF13649">
    <property type="entry name" value="Methyltransf_25"/>
    <property type="match status" value="1"/>
</dbReference>
<protein>
    <submittedName>
        <fullName evidence="3">S-adenosyl-L-methionine-dependent methyltransferase</fullName>
    </submittedName>
</protein>
<dbReference type="GO" id="GO:0032259">
    <property type="term" value="P:methylation"/>
    <property type="evidence" value="ECO:0007669"/>
    <property type="project" value="UniProtKB-KW"/>
</dbReference>
<keyword evidence="4" id="KW-1185">Reference proteome</keyword>
<dbReference type="EMBL" id="JARJCM010000073">
    <property type="protein sequence ID" value="KAJ7032452.1"/>
    <property type="molecule type" value="Genomic_DNA"/>
</dbReference>
<gene>
    <name evidence="3" type="ORF">C8F04DRAFT_659993</name>
</gene>
<dbReference type="GO" id="GO:0008168">
    <property type="term" value="F:methyltransferase activity"/>
    <property type="evidence" value="ECO:0007669"/>
    <property type="project" value="UniProtKB-KW"/>
</dbReference>
<sequence>MRTRIVVGSHSWVLTQTGLDVTYTLGKAGKPEKRHSSFSPMANFSGQQSPETGSNNESLMSSDPSGSMLGSQQSPDITLIPSVWAMAPSIQAQAFKQEYGRDYSEVYRLPAAEEEMFRLNRQHEMFNEVLGKYPPCLPEVMQPDDDDSAEPKACLDLGCGSGLWIMELAREFPDAVAVAVDLVPMQCLTMPDNCRSEVDDINLGLEHFYGNFNVVHIRLIAAGIQDYVNFIDEVSHVLRPDGLLDVIEFDFHVYDHMEDGNHRRCEVDGTTLAEPWLARWLMFANVAAQNAGGQTDAATHLQRWITAHPAFEQVVYQDYWIPVSPHPSLNEFQRRIGLQMRDDLMSFLKSGRPLLLGSGVPEAIVNELQENAERELHTAARAQYIRCQSIYCRKKAS</sequence>
<name>A0AAD6X0V5_9AGAR</name>